<dbReference type="SUPFAM" id="SSF52540">
    <property type="entry name" value="P-loop containing nucleoside triphosphate hydrolases"/>
    <property type="match status" value="1"/>
</dbReference>
<dbReference type="PANTHER" id="PTHR11669">
    <property type="entry name" value="REPLICATION FACTOR C / DNA POLYMERASE III GAMMA-TAU SUBUNIT"/>
    <property type="match status" value="1"/>
</dbReference>
<sequence>MQASVDQIKQHVNELIASNQLAHAYAFTGEAFDQKVAVTTYLVQGLACPHFDEEGQPCQACSFCERISKQQYTDLFVLEPDGQTTRVDQIRQLKDWLSKSPVESDFKVAVISRAETMNPSAANALLKFLEEPLDNIYIILYTNAIDLLLPTIQSRVQVWHFAKAENEERLNRLLEANIRPRHAHIIVQLATDALDRWIEGYQEESFDQWIKGLNYFYQMLIERQPQAFIVVQTHLKSFLSNQQAQDGLDYLMLLNHHLLKKQTTAHADEARTAYAWLDDLIQSKQPSTQSVLELNQALLTAKQQVMANVSGQLAYEGIAVSQCDWK</sequence>
<dbReference type="EMBL" id="CP102453">
    <property type="protein sequence ID" value="UUX33144.1"/>
    <property type="molecule type" value="Genomic_DNA"/>
</dbReference>
<dbReference type="RefSeq" id="WP_313792646.1">
    <property type="nucleotide sequence ID" value="NZ_CP102453.1"/>
</dbReference>
<accession>A0ABY5P337</accession>
<name>A0ABY5P337_9LACT</name>
<evidence type="ECO:0000313" key="1">
    <source>
        <dbReference type="EMBL" id="UUX33144.1"/>
    </source>
</evidence>
<evidence type="ECO:0000313" key="2">
    <source>
        <dbReference type="Proteomes" id="UP001315967"/>
    </source>
</evidence>
<organism evidence="1 2">
    <name type="scientific">Fundicoccus culcitae</name>
    <dbReference type="NCBI Taxonomy" id="2969821"/>
    <lineage>
        <taxon>Bacteria</taxon>
        <taxon>Bacillati</taxon>
        <taxon>Bacillota</taxon>
        <taxon>Bacilli</taxon>
        <taxon>Lactobacillales</taxon>
        <taxon>Aerococcaceae</taxon>
        <taxon>Fundicoccus</taxon>
    </lineage>
</organism>
<evidence type="ECO:0008006" key="3">
    <source>
        <dbReference type="Google" id="ProtNLM"/>
    </source>
</evidence>
<reference evidence="1 2" key="1">
    <citation type="submission" date="2022-08" db="EMBL/GenBank/DDBJ databases">
        <title>Aerococcaceae sp. nov isolated from spoiled eye mask.</title>
        <authorList>
            <person name="Zhou G."/>
            <person name="Xie X.-B."/>
            <person name="Shi Q.-S."/>
            <person name="Wang Y.-S."/>
            <person name="Wen X."/>
            <person name="Peng H."/>
            <person name="Yang X.-J."/>
            <person name="Tao H.-B."/>
            <person name="Huang X.-M."/>
        </authorList>
    </citation>
    <scope>NUCLEOTIDE SEQUENCE [LARGE SCALE GENOMIC DNA]</scope>
    <source>
        <strain evidence="2">DM20194951</strain>
    </source>
</reference>
<gene>
    <name evidence="1" type="ORF">NRE15_09540</name>
</gene>
<dbReference type="Gene3D" id="3.40.50.300">
    <property type="entry name" value="P-loop containing nucleotide triphosphate hydrolases"/>
    <property type="match status" value="1"/>
</dbReference>
<dbReference type="Proteomes" id="UP001315967">
    <property type="component" value="Chromosome"/>
</dbReference>
<dbReference type="PANTHER" id="PTHR11669:SF8">
    <property type="entry name" value="DNA POLYMERASE III SUBUNIT DELTA"/>
    <property type="match status" value="1"/>
</dbReference>
<dbReference type="InterPro" id="IPR027417">
    <property type="entry name" value="P-loop_NTPase"/>
</dbReference>
<dbReference type="InterPro" id="IPR050238">
    <property type="entry name" value="DNA_Rep/Repair_Clamp_Loader"/>
</dbReference>
<protein>
    <recommendedName>
        <fullName evidence="3">DNA polymerase III subunit delta</fullName>
    </recommendedName>
</protein>
<proteinExistence type="predicted"/>
<keyword evidence="2" id="KW-1185">Reference proteome</keyword>
<dbReference type="Pfam" id="PF13177">
    <property type="entry name" value="DNA_pol3_delta2"/>
    <property type="match status" value="1"/>
</dbReference>